<dbReference type="Pfam" id="PF12849">
    <property type="entry name" value="PBP_like_2"/>
    <property type="match status" value="1"/>
</dbReference>
<feature type="domain" description="PBP" evidence="1">
    <location>
        <begin position="24"/>
        <end position="254"/>
    </location>
</feature>
<dbReference type="EMBL" id="JPOX01000021">
    <property type="protein sequence ID" value="KFX45965.1"/>
    <property type="molecule type" value="Genomic_DNA"/>
</dbReference>
<evidence type="ECO:0000259" key="1">
    <source>
        <dbReference type="Pfam" id="PF12849"/>
    </source>
</evidence>
<dbReference type="InterPro" id="IPR024370">
    <property type="entry name" value="PBP_domain"/>
</dbReference>
<comment type="caution">
    <text evidence="2">The sequence shown here is derived from an EMBL/GenBank/DDBJ whole genome shotgun (WGS) entry which is preliminary data.</text>
</comment>
<reference evidence="2" key="2">
    <citation type="journal article" date="2014" name="PLoS Genet.">
        <title>Signature gene expression reveals novel clues to the molecular mechanisms of dimorphic transition in Penicillium marneffei.</title>
        <authorList>
            <person name="Yang E."/>
            <person name="Wang G."/>
            <person name="Cai J."/>
            <person name="Woo P.C."/>
            <person name="Lau S.K."/>
            <person name="Yuen K.-Y."/>
            <person name="Chow W.-N."/>
            <person name="Lin X."/>
        </authorList>
    </citation>
    <scope>NUCLEOTIDE SEQUENCE</scope>
    <source>
        <strain evidence="2">PM1</strain>
    </source>
</reference>
<reference key="1">
    <citation type="journal article" date="2014" name="PLoS Genet.">
        <title>Signature Gene Expression Reveals Novel Clues to the Molecular Mechanisms of Dimorphic Transition in Penicillium marneffei.</title>
        <authorList>
            <person name="Yang E."/>
            <person name="Wang G."/>
            <person name="Cai J."/>
            <person name="Woo P.C."/>
            <person name="Lau S.K."/>
            <person name="Yuen K.-Y."/>
            <person name="Chow W.-N."/>
            <person name="Lin X."/>
        </authorList>
    </citation>
    <scope>NUCLEOTIDE SEQUENCE [LARGE SCALE GENOMIC DNA]</scope>
    <source>
        <strain>PM1</strain>
    </source>
</reference>
<dbReference type="InterPro" id="IPR052738">
    <property type="entry name" value="ABC-Tungstate_binding"/>
</dbReference>
<proteinExistence type="predicted"/>
<name>A0A093V1D1_TALMA</name>
<dbReference type="HOGENOM" id="CLU_058099_0_0_1"/>
<dbReference type="eggNOG" id="ENOG502S5YI">
    <property type="taxonomic scope" value="Eukaryota"/>
</dbReference>
<protein>
    <submittedName>
        <fullName evidence="2">Putative ABC transporter anion-binding protein</fullName>
    </submittedName>
</protein>
<dbReference type="AlphaFoldDB" id="A0A093V1D1"/>
<dbReference type="PANTHER" id="PTHR37945">
    <property type="entry name" value="EXTRACELLULAR TUNGSTATE BINDING PROTEIN"/>
    <property type="match status" value="1"/>
</dbReference>
<sequence>MTVEQTIIQQFGDIESNPLQRYGEGQTILRIGNGGAGGTGLVKALAQNYLSSNSIQGSIEWICNHSRNTQLALFNGYIDIALTYEREQEEISVTEGWAMNAGCVFHDHFCLVGPENDPANVREANSIEEAFELIAAKKSPFHSRADGSATMCKEREIWRRCHRSPWLDGKSSTWYLKTKFKPAEALVVAANANAYLLVDRSTFLSQLSRRAFTKMSVFFEPTNPLHYLMNSCYALYNPNPDNKHIEGFIAFIKSNAGQEVIASFGIDKAGIPYFASVEQEIARPSLAGGKARDGRWIRSKRLENKV</sequence>
<dbReference type="PANTHER" id="PTHR37945:SF1">
    <property type="entry name" value="EXTRACELLULAR TUNGSTATE BINDING PROTEIN"/>
    <property type="match status" value="1"/>
</dbReference>
<evidence type="ECO:0000313" key="2">
    <source>
        <dbReference type="EMBL" id="KFX45965.1"/>
    </source>
</evidence>
<dbReference type="SUPFAM" id="SSF53850">
    <property type="entry name" value="Periplasmic binding protein-like II"/>
    <property type="match status" value="1"/>
</dbReference>
<dbReference type="Gene3D" id="3.40.190.10">
    <property type="entry name" value="Periplasmic binding protein-like II"/>
    <property type="match status" value="2"/>
</dbReference>
<organism evidence="2">
    <name type="scientific">Talaromyces marneffei PM1</name>
    <dbReference type="NCBI Taxonomy" id="1077442"/>
    <lineage>
        <taxon>Eukaryota</taxon>
        <taxon>Fungi</taxon>
        <taxon>Dikarya</taxon>
        <taxon>Ascomycota</taxon>
        <taxon>Pezizomycotina</taxon>
        <taxon>Eurotiomycetes</taxon>
        <taxon>Eurotiomycetidae</taxon>
        <taxon>Eurotiales</taxon>
        <taxon>Trichocomaceae</taxon>
        <taxon>Talaromyces</taxon>
        <taxon>Talaromyces sect. Talaromyces</taxon>
    </lineage>
</organism>
<accession>A0A093V1D1</accession>
<gene>
    <name evidence="2" type="ORF">GQ26_0211500</name>
</gene>